<feature type="region of interest" description="Disordered" evidence="10">
    <location>
        <begin position="223"/>
        <end position="312"/>
    </location>
</feature>
<feature type="region of interest" description="Disordered" evidence="10">
    <location>
        <begin position="56"/>
        <end position="162"/>
    </location>
</feature>
<feature type="region of interest" description="Disordered" evidence="10">
    <location>
        <begin position="598"/>
        <end position="678"/>
    </location>
</feature>
<feature type="compositionally biased region" description="Basic and acidic residues" evidence="10">
    <location>
        <begin position="56"/>
        <end position="85"/>
    </location>
</feature>
<keyword evidence="8" id="KW-0539">Nucleus</keyword>
<feature type="domain" description="C2H2-type" evidence="11">
    <location>
        <begin position="13"/>
        <end position="42"/>
    </location>
</feature>
<dbReference type="PROSITE" id="PS50157">
    <property type="entry name" value="ZINC_FINGER_C2H2_2"/>
    <property type="match status" value="2"/>
</dbReference>
<feature type="compositionally biased region" description="Basic and acidic residues" evidence="10">
    <location>
        <begin position="598"/>
        <end position="609"/>
    </location>
</feature>
<keyword evidence="5" id="KW-0862">Zinc</keyword>
<dbReference type="SUPFAM" id="SSF57667">
    <property type="entry name" value="beta-beta-alpha zinc fingers"/>
    <property type="match status" value="1"/>
</dbReference>
<evidence type="ECO:0000256" key="10">
    <source>
        <dbReference type="SAM" id="MobiDB-lite"/>
    </source>
</evidence>
<feature type="compositionally biased region" description="Low complexity" evidence="10">
    <location>
        <begin position="141"/>
        <end position="161"/>
    </location>
</feature>
<feature type="compositionally biased region" description="Polar residues" evidence="10">
    <location>
        <begin position="247"/>
        <end position="261"/>
    </location>
</feature>
<feature type="compositionally biased region" description="Low complexity" evidence="10">
    <location>
        <begin position="718"/>
        <end position="745"/>
    </location>
</feature>
<feature type="region of interest" description="Disordered" evidence="10">
    <location>
        <begin position="718"/>
        <end position="756"/>
    </location>
</feature>
<dbReference type="InterPro" id="IPR051007">
    <property type="entry name" value="creA/MIG_C2H2-ZnF"/>
</dbReference>
<organism evidence="12 13">
    <name type="scientific">Hohenbuehelia grisea</name>
    <dbReference type="NCBI Taxonomy" id="104357"/>
    <lineage>
        <taxon>Eukaryota</taxon>
        <taxon>Fungi</taxon>
        <taxon>Dikarya</taxon>
        <taxon>Basidiomycota</taxon>
        <taxon>Agaricomycotina</taxon>
        <taxon>Agaricomycetes</taxon>
        <taxon>Agaricomycetidae</taxon>
        <taxon>Agaricales</taxon>
        <taxon>Pleurotineae</taxon>
        <taxon>Pleurotaceae</taxon>
        <taxon>Hohenbuehelia</taxon>
    </lineage>
</organism>
<name>A0ABR3K084_9AGAR</name>
<comment type="subcellular location">
    <subcellularLocation>
        <location evidence="1">Nucleus</location>
    </subcellularLocation>
</comment>
<comment type="caution">
    <text evidence="12">The sequence shown here is derived from an EMBL/GenBank/DDBJ whole genome shotgun (WGS) entry which is preliminary data.</text>
</comment>
<dbReference type="PROSITE" id="PS00028">
    <property type="entry name" value="ZINC_FINGER_C2H2_1"/>
    <property type="match status" value="2"/>
</dbReference>
<feature type="domain" description="C2H2-type" evidence="11">
    <location>
        <begin position="43"/>
        <end position="72"/>
    </location>
</feature>
<sequence>MVANNEKPAARPYKCPYPLCGRAFSRLEHQTRHIRTHTGEKPFVCTHPSCEKRFSRSDELTRHSRIHQNDHHPASSKKSAKDGPKPESAPLDVLDTLPAPVTHGVRVKKKARSRANSDDESESYARPTALASYDIPHSRRSFPTRPSSPSTSTLPTDPLHPISTPFATLSSVAMDELVALEREEAARRADYESRHADALRRATTRPHPYAHSYLDAHAYDIPQHRSQPSSASHSRSASYGRLPPFVHSQSATTSPVSTPFHTPSGFDWEQSASRDPSGALMQGTHFDDPSLDPQPRRRLSGPGWNMTPLTPLDTLASASGVRSQPHSPTRSMALAAFPMPTSPNARHPLPGLGLSSFSSGQLADLASLDSRNLARGNALPYPATQTVYPSAQRNASHGQLPVMDGGNHRNLVAMLNHEHELVHGRQHAHPHLAHPYPQHHVPHTAPTRKHRTVHWPADDTPSPMSSDSEGERHNPPRNPGLVIRRSRRSQVRVKDEQDEDGFGAAGLFAQSDVRSTADASMDVPTSSSLPTRFGGGLAAYQQLGPQSRPFAAPGTLWTPSTSPFLGPLRNLNLQSAGPSRAPSPVLLPPSAHAGWLANEKESEDVKGKDALMLPPPSLPTPQLSSGPSSAASSPPATRALAGPGVRVPSEHAAGEASTVASRSGSRAGSPAPGASTTGAGLAHSVRLAFGMTPLNQANSSSASAAAGATFRFAHPLSASTSPRLAPSSAASSGSASTSTSPRFSLATPRPTHAVSASMSVVHPSPLGHQHAHPPRLAMSPPLALLTSASVPASRAGSPPITLAPLRLASMSAAGSPRHALVQLRAQEAKGMEDLNMDEGQGDVDAEGEVVEEEDVDMVVEEEGEGKKVELPGFREFAAAAMALPIGSAQGAAW</sequence>
<evidence type="ECO:0000313" key="12">
    <source>
        <dbReference type="EMBL" id="KAL0960793.1"/>
    </source>
</evidence>
<feature type="compositionally biased region" description="Low complexity" evidence="10">
    <location>
        <begin position="620"/>
        <end position="636"/>
    </location>
</feature>
<feature type="compositionally biased region" description="Low complexity" evidence="10">
    <location>
        <begin position="224"/>
        <end position="238"/>
    </location>
</feature>
<proteinExistence type="predicted"/>
<evidence type="ECO:0000256" key="8">
    <source>
        <dbReference type="ARBA" id="ARBA00023242"/>
    </source>
</evidence>
<gene>
    <name evidence="12" type="ORF">HGRIS_005812</name>
</gene>
<evidence type="ECO:0000256" key="7">
    <source>
        <dbReference type="ARBA" id="ARBA00023163"/>
    </source>
</evidence>
<dbReference type="Proteomes" id="UP001556367">
    <property type="component" value="Unassembled WGS sequence"/>
</dbReference>
<keyword evidence="3" id="KW-0677">Repeat</keyword>
<reference evidence="13" key="1">
    <citation type="submission" date="2024-06" db="EMBL/GenBank/DDBJ databases">
        <title>Multi-omics analyses provide insights into the biosynthesis of the anticancer antibiotic pleurotin in Hohenbuehelia grisea.</title>
        <authorList>
            <person name="Weaver J.A."/>
            <person name="Alberti F."/>
        </authorList>
    </citation>
    <scope>NUCLEOTIDE SEQUENCE [LARGE SCALE GENOMIC DNA]</scope>
    <source>
        <strain evidence="13">T-177</strain>
    </source>
</reference>
<evidence type="ECO:0000256" key="1">
    <source>
        <dbReference type="ARBA" id="ARBA00004123"/>
    </source>
</evidence>
<dbReference type="SMART" id="SM00355">
    <property type="entry name" value="ZnF_C2H2"/>
    <property type="match status" value="2"/>
</dbReference>
<dbReference type="PANTHER" id="PTHR47428">
    <property type="entry name" value="REGULATORY PROTEIN MIG1-RELATED"/>
    <property type="match status" value="1"/>
</dbReference>
<dbReference type="EMBL" id="JASNQZ010000001">
    <property type="protein sequence ID" value="KAL0960793.1"/>
    <property type="molecule type" value="Genomic_DNA"/>
</dbReference>
<dbReference type="InterPro" id="IPR013087">
    <property type="entry name" value="Znf_C2H2_type"/>
</dbReference>
<evidence type="ECO:0000256" key="6">
    <source>
        <dbReference type="ARBA" id="ARBA00023015"/>
    </source>
</evidence>
<feature type="region of interest" description="Disordered" evidence="10">
    <location>
        <begin position="426"/>
        <end position="507"/>
    </location>
</feature>
<dbReference type="PANTHER" id="PTHR47428:SF1">
    <property type="entry name" value="REGULATORY PROTEIN MIG1-RELATED"/>
    <property type="match status" value="1"/>
</dbReference>
<dbReference type="InterPro" id="IPR036236">
    <property type="entry name" value="Znf_C2H2_sf"/>
</dbReference>
<accession>A0ABR3K084</accession>
<evidence type="ECO:0000256" key="3">
    <source>
        <dbReference type="ARBA" id="ARBA00022737"/>
    </source>
</evidence>
<keyword evidence="6" id="KW-0805">Transcription regulation</keyword>
<keyword evidence="7" id="KW-0804">Transcription</keyword>
<evidence type="ECO:0000256" key="4">
    <source>
        <dbReference type="ARBA" id="ARBA00022771"/>
    </source>
</evidence>
<evidence type="ECO:0000259" key="11">
    <source>
        <dbReference type="PROSITE" id="PS50157"/>
    </source>
</evidence>
<evidence type="ECO:0000256" key="2">
    <source>
        <dbReference type="ARBA" id="ARBA00022723"/>
    </source>
</evidence>
<evidence type="ECO:0000313" key="13">
    <source>
        <dbReference type="Proteomes" id="UP001556367"/>
    </source>
</evidence>
<dbReference type="Pfam" id="PF00096">
    <property type="entry name" value="zf-C2H2"/>
    <property type="match status" value="2"/>
</dbReference>
<protein>
    <recommendedName>
        <fullName evidence="11">C2H2-type domain-containing protein</fullName>
    </recommendedName>
</protein>
<evidence type="ECO:0000256" key="5">
    <source>
        <dbReference type="ARBA" id="ARBA00022833"/>
    </source>
</evidence>
<evidence type="ECO:0000256" key="9">
    <source>
        <dbReference type="PROSITE-ProRule" id="PRU00042"/>
    </source>
</evidence>
<feature type="compositionally biased region" description="Low complexity" evidence="10">
    <location>
        <begin position="656"/>
        <end position="676"/>
    </location>
</feature>
<keyword evidence="2" id="KW-0479">Metal-binding</keyword>
<dbReference type="Gene3D" id="3.30.160.60">
    <property type="entry name" value="Classic Zinc Finger"/>
    <property type="match status" value="2"/>
</dbReference>
<keyword evidence="4 9" id="KW-0863">Zinc-finger</keyword>
<feature type="compositionally biased region" description="Basic residues" evidence="10">
    <location>
        <begin position="440"/>
        <end position="453"/>
    </location>
</feature>
<keyword evidence="13" id="KW-1185">Reference proteome</keyword>